<keyword evidence="6 8" id="KW-0472">Membrane</keyword>
<feature type="compositionally biased region" description="Polar residues" evidence="7">
    <location>
        <begin position="1"/>
        <end position="20"/>
    </location>
</feature>
<dbReference type="InterPro" id="IPR036259">
    <property type="entry name" value="MFS_trans_sf"/>
</dbReference>
<gene>
    <name evidence="10" type="ORF">PsYK624_109730</name>
</gene>
<feature type="compositionally biased region" description="Low complexity" evidence="7">
    <location>
        <begin position="57"/>
        <end position="68"/>
    </location>
</feature>
<keyword evidence="4 8" id="KW-0812">Transmembrane</keyword>
<evidence type="ECO:0000256" key="6">
    <source>
        <dbReference type="ARBA" id="ARBA00023136"/>
    </source>
</evidence>
<feature type="transmembrane region" description="Helical" evidence="8">
    <location>
        <begin position="418"/>
        <end position="444"/>
    </location>
</feature>
<evidence type="ECO:0000256" key="5">
    <source>
        <dbReference type="ARBA" id="ARBA00022989"/>
    </source>
</evidence>
<evidence type="ECO:0000256" key="3">
    <source>
        <dbReference type="ARBA" id="ARBA00022448"/>
    </source>
</evidence>
<feature type="transmembrane region" description="Helical" evidence="8">
    <location>
        <begin position="450"/>
        <end position="471"/>
    </location>
</feature>
<dbReference type="OrthoDB" id="413079at2759"/>
<feature type="transmembrane region" description="Helical" evidence="8">
    <location>
        <begin position="388"/>
        <end position="406"/>
    </location>
</feature>
<dbReference type="FunFam" id="1.20.1250.20:FF:000286">
    <property type="entry name" value="MFS efflux transporter"/>
    <property type="match status" value="1"/>
</dbReference>
<dbReference type="InterPro" id="IPR051788">
    <property type="entry name" value="MFS_Transporter"/>
</dbReference>
<feature type="transmembrane region" description="Helical" evidence="8">
    <location>
        <begin position="151"/>
        <end position="169"/>
    </location>
</feature>
<dbReference type="InterPro" id="IPR020846">
    <property type="entry name" value="MFS_dom"/>
</dbReference>
<evidence type="ECO:0000259" key="9">
    <source>
        <dbReference type="PROSITE" id="PS50850"/>
    </source>
</evidence>
<comment type="caution">
    <text evidence="10">The sequence shown here is derived from an EMBL/GenBank/DDBJ whole genome shotgun (WGS) entry which is preliminary data.</text>
</comment>
<evidence type="ECO:0000313" key="11">
    <source>
        <dbReference type="Proteomes" id="UP000703269"/>
    </source>
</evidence>
<dbReference type="InterPro" id="IPR011701">
    <property type="entry name" value="MFS"/>
</dbReference>
<feature type="transmembrane region" description="Helical" evidence="8">
    <location>
        <begin position="84"/>
        <end position="102"/>
    </location>
</feature>
<evidence type="ECO:0000256" key="8">
    <source>
        <dbReference type="SAM" id="Phobius"/>
    </source>
</evidence>
<keyword evidence="5 8" id="KW-1133">Transmembrane helix</keyword>
<dbReference type="AlphaFoldDB" id="A0A9P3GIA7"/>
<name>A0A9P3GIA7_9APHY</name>
<feature type="transmembrane region" description="Helical" evidence="8">
    <location>
        <begin position="239"/>
        <end position="261"/>
    </location>
</feature>
<evidence type="ECO:0000313" key="10">
    <source>
        <dbReference type="EMBL" id="GJE94799.1"/>
    </source>
</evidence>
<evidence type="ECO:0000256" key="7">
    <source>
        <dbReference type="SAM" id="MobiDB-lite"/>
    </source>
</evidence>
<dbReference type="PROSITE" id="PS50850">
    <property type="entry name" value="MFS"/>
    <property type="match status" value="1"/>
</dbReference>
<feature type="transmembrane region" description="Helical" evidence="8">
    <location>
        <begin position="363"/>
        <end position="382"/>
    </location>
</feature>
<dbReference type="EMBL" id="BPQB01000043">
    <property type="protein sequence ID" value="GJE94799.1"/>
    <property type="molecule type" value="Genomic_DNA"/>
</dbReference>
<feature type="transmembrane region" description="Helical" evidence="8">
    <location>
        <begin position="122"/>
        <end position="144"/>
    </location>
</feature>
<feature type="domain" description="Major facilitator superfamily (MFS) profile" evidence="9">
    <location>
        <begin position="89"/>
        <end position="476"/>
    </location>
</feature>
<feature type="transmembrane region" description="Helical" evidence="8">
    <location>
        <begin position="299"/>
        <end position="324"/>
    </location>
</feature>
<comment type="similarity">
    <text evidence="2">Belongs to the major facilitator superfamily.</text>
</comment>
<accession>A0A9P3GIA7</accession>
<dbReference type="PANTHER" id="PTHR23514">
    <property type="entry name" value="BYPASS OF STOP CODON PROTEIN 6"/>
    <property type="match status" value="1"/>
</dbReference>
<comment type="subcellular location">
    <subcellularLocation>
        <location evidence="1">Endomembrane system</location>
        <topology evidence="1">Multi-pass membrane protein</topology>
    </subcellularLocation>
</comment>
<proteinExistence type="inferred from homology"/>
<evidence type="ECO:0000256" key="4">
    <source>
        <dbReference type="ARBA" id="ARBA00022692"/>
    </source>
</evidence>
<keyword evidence="11" id="KW-1185">Reference proteome</keyword>
<feature type="region of interest" description="Disordered" evidence="7">
    <location>
        <begin position="1"/>
        <end position="72"/>
    </location>
</feature>
<dbReference type="PANTHER" id="PTHR23514:SF3">
    <property type="entry name" value="BYPASS OF STOP CODON PROTEIN 6"/>
    <property type="match status" value="1"/>
</dbReference>
<reference evidence="10 11" key="1">
    <citation type="submission" date="2021-08" db="EMBL/GenBank/DDBJ databases">
        <title>Draft Genome Sequence of Phanerochaete sordida strain YK-624.</title>
        <authorList>
            <person name="Mori T."/>
            <person name="Dohra H."/>
            <person name="Suzuki T."/>
            <person name="Kawagishi H."/>
            <person name="Hirai H."/>
        </authorList>
    </citation>
    <scope>NUCLEOTIDE SEQUENCE [LARGE SCALE GENOMIC DNA]</scope>
    <source>
        <strain evidence="10 11">YK-624</strain>
    </source>
</reference>
<dbReference type="GO" id="GO:0016020">
    <property type="term" value="C:membrane"/>
    <property type="evidence" value="ECO:0007669"/>
    <property type="project" value="TreeGrafter"/>
</dbReference>
<organism evidence="10 11">
    <name type="scientific">Phanerochaete sordida</name>
    <dbReference type="NCBI Taxonomy" id="48140"/>
    <lineage>
        <taxon>Eukaryota</taxon>
        <taxon>Fungi</taxon>
        <taxon>Dikarya</taxon>
        <taxon>Basidiomycota</taxon>
        <taxon>Agaricomycotina</taxon>
        <taxon>Agaricomycetes</taxon>
        <taxon>Polyporales</taxon>
        <taxon>Phanerochaetaceae</taxon>
        <taxon>Phanerochaete</taxon>
    </lineage>
</organism>
<evidence type="ECO:0000256" key="2">
    <source>
        <dbReference type="ARBA" id="ARBA00008335"/>
    </source>
</evidence>
<dbReference type="GO" id="GO:0012505">
    <property type="term" value="C:endomembrane system"/>
    <property type="evidence" value="ECO:0007669"/>
    <property type="project" value="UniProtKB-SubCell"/>
</dbReference>
<sequence length="479" mass="51043">MSLTQVYTETTDGRNASTRSIALRARSPHPPLSPQPSRGSFDKGGDLELAQLGPTKGAPSASASISGGDTPTAEPVEAAKISKWTGHIQFLSLCFTLFVAGWNDGTTGPLLPVMQSHYHVNYTIVSLIFVFNCVGFVSGAAANVHLTDKLGFGKVMVLGSAFQVAGYAIDAAAPPFPAFVFAFALNGFGIALQDAGANGYVASLKDNAQTKMGLLHATYGAGALCAPLAATPISHMKHWSYQYLASVGIATLNTIVLAVVFRGKRQEECLEEIGQARTHTAVANLEDNKYGQIFRLREVHLLAFFILIYVGVEVTLGGWTVTYIVNERGGGRSAGFVSAGFFGGLTFGRVALLWVNKMIGERLAIYVYTVLAIGLELIVWLVPSLVGNAIAIAFIGALLGPIYPIVMNHSARILPHWLLTGAIGWIAGFGQAGSAFIPFITGVIASREGIWALQPLMVGMMAFMLILWFLVPGHARRVD</sequence>
<dbReference type="SUPFAM" id="SSF103473">
    <property type="entry name" value="MFS general substrate transporter"/>
    <property type="match status" value="1"/>
</dbReference>
<feature type="transmembrane region" description="Helical" evidence="8">
    <location>
        <begin position="175"/>
        <end position="192"/>
    </location>
</feature>
<feature type="transmembrane region" description="Helical" evidence="8">
    <location>
        <begin position="213"/>
        <end position="233"/>
    </location>
</feature>
<dbReference type="Proteomes" id="UP000703269">
    <property type="component" value="Unassembled WGS sequence"/>
</dbReference>
<dbReference type="Gene3D" id="1.20.1250.20">
    <property type="entry name" value="MFS general substrate transporter like domains"/>
    <property type="match status" value="2"/>
</dbReference>
<dbReference type="GO" id="GO:0022857">
    <property type="term" value="F:transmembrane transporter activity"/>
    <property type="evidence" value="ECO:0007669"/>
    <property type="project" value="InterPro"/>
</dbReference>
<dbReference type="Pfam" id="PF07690">
    <property type="entry name" value="MFS_1"/>
    <property type="match status" value="1"/>
</dbReference>
<protein>
    <submittedName>
        <fullName evidence="10">MFS general substrate transporter</fullName>
    </submittedName>
</protein>
<evidence type="ECO:0000256" key="1">
    <source>
        <dbReference type="ARBA" id="ARBA00004127"/>
    </source>
</evidence>
<keyword evidence="3" id="KW-0813">Transport</keyword>
<feature type="transmembrane region" description="Helical" evidence="8">
    <location>
        <begin position="336"/>
        <end position="356"/>
    </location>
</feature>